<evidence type="ECO:0000256" key="3">
    <source>
        <dbReference type="ARBA" id="ARBA00023125"/>
    </source>
</evidence>
<dbReference type="PANTHER" id="PTHR16684">
    <property type="entry name" value="CENTROMERE PROTEIN C"/>
    <property type="match status" value="1"/>
</dbReference>
<accession>A0A2R6NVG8</accession>
<dbReference type="InterPro" id="IPR000637">
    <property type="entry name" value="HMGI/Y_DNA-bd_CS"/>
</dbReference>
<comment type="similarity">
    <text evidence="2">Belongs to the CENP-C/MIF2 family.</text>
</comment>
<feature type="compositionally biased region" description="Polar residues" evidence="5">
    <location>
        <begin position="218"/>
        <end position="230"/>
    </location>
</feature>
<feature type="compositionally biased region" description="Polar residues" evidence="5">
    <location>
        <begin position="116"/>
        <end position="126"/>
    </location>
</feature>
<keyword evidence="8" id="KW-1185">Reference proteome</keyword>
<feature type="region of interest" description="Disordered" evidence="5">
    <location>
        <begin position="407"/>
        <end position="426"/>
    </location>
</feature>
<dbReference type="OrthoDB" id="1939643at2759"/>
<organism evidence="7 8">
    <name type="scientific">Hermanssonia centrifuga</name>
    <dbReference type="NCBI Taxonomy" id="98765"/>
    <lineage>
        <taxon>Eukaryota</taxon>
        <taxon>Fungi</taxon>
        <taxon>Dikarya</taxon>
        <taxon>Basidiomycota</taxon>
        <taxon>Agaricomycotina</taxon>
        <taxon>Agaricomycetes</taxon>
        <taxon>Polyporales</taxon>
        <taxon>Meruliaceae</taxon>
        <taxon>Hermanssonia</taxon>
    </lineage>
</organism>
<evidence type="ECO:0000256" key="1">
    <source>
        <dbReference type="ARBA" id="ARBA00004123"/>
    </source>
</evidence>
<protein>
    <recommendedName>
        <fullName evidence="6">Mif2/CENP-C cupin domain-containing protein</fullName>
    </recommendedName>
</protein>
<comment type="caution">
    <text evidence="7">The sequence shown here is derived from an EMBL/GenBank/DDBJ whole genome shotgun (WGS) entry which is preliminary data.</text>
</comment>
<feature type="region of interest" description="Disordered" evidence="5">
    <location>
        <begin position="55"/>
        <end position="100"/>
    </location>
</feature>
<dbReference type="GO" id="GO:0051315">
    <property type="term" value="P:attachment of mitotic spindle microtubules to kinetochore"/>
    <property type="evidence" value="ECO:0007669"/>
    <property type="project" value="TreeGrafter"/>
</dbReference>
<dbReference type="InterPro" id="IPR025974">
    <property type="entry name" value="Mif2/CENP-C_cupin"/>
</dbReference>
<dbReference type="GO" id="GO:0051455">
    <property type="term" value="P:spindle attachment to meiosis I kinetochore"/>
    <property type="evidence" value="ECO:0007669"/>
    <property type="project" value="TreeGrafter"/>
</dbReference>
<evidence type="ECO:0000256" key="2">
    <source>
        <dbReference type="ARBA" id="ARBA00010291"/>
    </source>
</evidence>
<feature type="domain" description="Mif2/CENP-C cupin" evidence="6">
    <location>
        <begin position="480"/>
        <end position="546"/>
    </location>
</feature>
<reference evidence="7 8" key="1">
    <citation type="submission" date="2018-02" db="EMBL/GenBank/DDBJ databases">
        <title>Genome sequence of the basidiomycete white-rot fungus Phlebia centrifuga.</title>
        <authorList>
            <person name="Granchi Z."/>
            <person name="Peng M."/>
            <person name="de Vries R.P."/>
            <person name="Hilden K."/>
            <person name="Makela M.R."/>
            <person name="Grigoriev I."/>
            <person name="Riley R."/>
        </authorList>
    </citation>
    <scope>NUCLEOTIDE SEQUENCE [LARGE SCALE GENOMIC DNA]</scope>
    <source>
        <strain evidence="7 8">FBCC195</strain>
    </source>
</reference>
<dbReference type="GO" id="GO:0051382">
    <property type="term" value="P:kinetochore assembly"/>
    <property type="evidence" value="ECO:0007669"/>
    <property type="project" value="InterPro"/>
</dbReference>
<feature type="compositionally biased region" description="Polar residues" evidence="5">
    <location>
        <begin position="156"/>
        <end position="166"/>
    </location>
</feature>
<dbReference type="GO" id="GO:0000776">
    <property type="term" value="C:kinetochore"/>
    <property type="evidence" value="ECO:0007669"/>
    <property type="project" value="InterPro"/>
</dbReference>
<feature type="compositionally biased region" description="Basic and acidic residues" evidence="5">
    <location>
        <begin position="307"/>
        <end position="332"/>
    </location>
</feature>
<evidence type="ECO:0000259" key="6">
    <source>
        <dbReference type="Pfam" id="PF11699"/>
    </source>
</evidence>
<proteinExistence type="inferred from homology"/>
<feature type="compositionally biased region" description="Acidic residues" evidence="5">
    <location>
        <begin position="268"/>
        <end position="278"/>
    </location>
</feature>
<feature type="compositionally biased region" description="Acidic residues" evidence="5">
    <location>
        <begin position="233"/>
        <end position="248"/>
    </location>
</feature>
<dbReference type="InterPro" id="IPR014710">
    <property type="entry name" value="RmlC-like_jellyroll"/>
</dbReference>
<dbReference type="STRING" id="98765.A0A2R6NVG8"/>
<dbReference type="PROSITE" id="PS00354">
    <property type="entry name" value="HMGI_Y"/>
    <property type="match status" value="1"/>
</dbReference>
<dbReference type="GO" id="GO:0006355">
    <property type="term" value="P:regulation of DNA-templated transcription"/>
    <property type="evidence" value="ECO:0007669"/>
    <property type="project" value="InterPro"/>
</dbReference>
<evidence type="ECO:0000313" key="8">
    <source>
        <dbReference type="Proteomes" id="UP000186601"/>
    </source>
</evidence>
<feature type="region of interest" description="Disordered" evidence="5">
    <location>
        <begin position="116"/>
        <end position="346"/>
    </location>
</feature>
<dbReference type="Gene3D" id="2.60.120.10">
    <property type="entry name" value="Jelly Rolls"/>
    <property type="match status" value="1"/>
</dbReference>
<sequence>MPVSARKSSLGATRRGPQKYIPYRADDLQHGKRTGIAVGYVDHNSDEFEPFDKVMSQADLRTPPKIKVHNKKKRPPKTPIIEDDEDGEMSMELEESNPNSPAAYFASARVGSITSSVQRIGSSSRPVLNHSDVDFDKVPSPRPRSSSSFARHSMANGRSSGPSHLSRSAVAENMDSDSEPDFGRNDYAGDFDGGFDTQGPPSDESDHERTPVPRRKQSISSRRPSFAQMSQDHEEEPELEADVEEEAVQEYRSANVRSAKGKQRAMEEPEEEDMEDDIAQGLAEVELQEDDDVEQEEELPRGKSRRRELDDSGEKEQRPNKKARTENDEATKPKKPRGRPRKENILREVVQDNNIDDGNVRRGQRMRYKPLEWWRLEKVVYGRRENGQCLVPNIKEIRRVPKEEVQPLGAKHRRKRQTRSKSQSVTEPEIPMIYNPEEGWDMDTKAEGVVVDYETKQEVTRRVAFTSKMVRTRPAANADFFFQKIFGDKDFMAAGMLSIPPNGEKPTKGTKDNTFIFYLVEGAVNFKVHRTSYVLTSGSMFMIPRGK</sequence>
<gene>
    <name evidence="7" type="ORF">PHLCEN_2v7767</name>
</gene>
<comment type="subcellular location">
    <subcellularLocation>
        <location evidence="1">Nucleus</location>
    </subcellularLocation>
</comment>
<dbReference type="InterPro" id="IPR011051">
    <property type="entry name" value="RmlC_Cupin_sf"/>
</dbReference>
<keyword evidence="3" id="KW-0238">DNA-binding</keyword>
<dbReference type="EMBL" id="MLYV02000787">
    <property type="protein sequence ID" value="PSR77577.1"/>
    <property type="molecule type" value="Genomic_DNA"/>
</dbReference>
<dbReference type="SUPFAM" id="SSF51182">
    <property type="entry name" value="RmlC-like cupins"/>
    <property type="match status" value="1"/>
</dbReference>
<dbReference type="Pfam" id="PF11699">
    <property type="entry name" value="CENP-C_C"/>
    <property type="match status" value="1"/>
</dbReference>
<name>A0A2R6NVG8_9APHY</name>
<dbReference type="AlphaFoldDB" id="A0A2R6NVG8"/>
<feature type="compositionally biased region" description="Basic residues" evidence="5">
    <location>
        <begin position="64"/>
        <end position="76"/>
    </location>
</feature>
<evidence type="ECO:0000313" key="7">
    <source>
        <dbReference type="EMBL" id="PSR77577.1"/>
    </source>
</evidence>
<feature type="compositionally biased region" description="Acidic residues" evidence="5">
    <location>
        <begin position="81"/>
        <end position="95"/>
    </location>
</feature>
<dbReference type="PANTHER" id="PTHR16684:SF11">
    <property type="entry name" value="CENTROMERE PROTEIN C"/>
    <property type="match status" value="1"/>
</dbReference>
<evidence type="ECO:0000256" key="5">
    <source>
        <dbReference type="SAM" id="MobiDB-lite"/>
    </source>
</evidence>
<keyword evidence="4" id="KW-0539">Nucleus</keyword>
<dbReference type="GO" id="GO:0019237">
    <property type="term" value="F:centromeric DNA binding"/>
    <property type="evidence" value="ECO:0007669"/>
    <property type="project" value="InterPro"/>
</dbReference>
<dbReference type="InterPro" id="IPR028386">
    <property type="entry name" value="CENP-C/Mif2/cnp3"/>
</dbReference>
<dbReference type="GO" id="GO:0005634">
    <property type="term" value="C:nucleus"/>
    <property type="evidence" value="ECO:0007669"/>
    <property type="project" value="UniProtKB-SubCell"/>
</dbReference>
<evidence type="ECO:0000256" key="4">
    <source>
        <dbReference type="ARBA" id="ARBA00023242"/>
    </source>
</evidence>
<feature type="compositionally biased region" description="Basic residues" evidence="5">
    <location>
        <begin position="410"/>
        <end position="419"/>
    </location>
</feature>
<feature type="compositionally biased region" description="Acidic residues" evidence="5">
    <location>
        <begin position="286"/>
        <end position="297"/>
    </location>
</feature>
<dbReference type="Proteomes" id="UP000186601">
    <property type="component" value="Unassembled WGS sequence"/>
</dbReference>